<dbReference type="Proteomes" id="UP000430670">
    <property type="component" value="Unassembled WGS sequence"/>
</dbReference>
<name>A0A6I3SBL2_HELMO</name>
<evidence type="ECO:0000256" key="2">
    <source>
        <dbReference type="SAM" id="MobiDB-lite"/>
    </source>
</evidence>
<dbReference type="EMBL" id="WNKU01000001">
    <property type="protein sequence ID" value="MTV47728.1"/>
    <property type="molecule type" value="Genomic_DNA"/>
</dbReference>
<dbReference type="OrthoDB" id="9798935at2"/>
<sequence length="105" mass="11244">MDPTPSRGGRPKPTYEITAYTLSDKGMNGRGITASGTRAKPGRTIAAGPEIPFGTKVIIEGVGERIVEDRGGAIRHGHIDLLVSDTKTALEFGRQHLKVHILDGR</sequence>
<feature type="domain" description="3D" evidence="3">
    <location>
        <begin position="43"/>
        <end position="102"/>
    </location>
</feature>
<evidence type="ECO:0000313" key="4">
    <source>
        <dbReference type="EMBL" id="MTV47728.1"/>
    </source>
</evidence>
<dbReference type="GO" id="GO:0019867">
    <property type="term" value="C:outer membrane"/>
    <property type="evidence" value="ECO:0007669"/>
    <property type="project" value="InterPro"/>
</dbReference>
<dbReference type="GO" id="GO:0009254">
    <property type="term" value="P:peptidoglycan turnover"/>
    <property type="evidence" value="ECO:0007669"/>
    <property type="project" value="InterPro"/>
</dbReference>
<accession>A0A6I3SBL2</accession>
<protein>
    <recommendedName>
        <fullName evidence="3">3D domain-containing protein</fullName>
    </recommendedName>
</protein>
<dbReference type="GO" id="GO:0004553">
    <property type="term" value="F:hydrolase activity, hydrolyzing O-glycosyl compounds"/>
    <property type="evidence" value="ECO:0007669"/>
    <property type="project" value="InterPro"/>
</dbReference>
<evidence type="ECO:0000259" key="3">
    <source>
        <dbReference type="Pfam" id="PF06725"/>
    </source>
</evidence>
<dbReference type="PANTHER" id="PTHR39160:SF4">
    <property type="entry name" value="RESUSCITATION-PROMOTING FACTOR RPFB"/>
    <property type="match status" value="1"/>
</dbReference>
<keyword evidence="5" id="KW-1185">Reference proteome</keyword>
<organism evidence="4 5">
    <name type="scientific">Heliobacterium mobile</name>
    <name type="common">Heliobacillus mobilis</name>
    <dbReference type="NCBI Taxonomy" id="28064"/>
    <lineage>
        <taxon>Bacteria</taxon>
        <taxon>Bacillati</taxon>
        <taxon>Bacillota</taxon>
        <taxon>Clostridia</taxon>
        <taxon>Eubacteriales</taxon>
        <taxon>Heliobacteriaceae</taxon>
        <taxon>Heliobacterium</taxon>
    </lineage>
</organism>
<reference evidence="4 5" key="1">
    <citation type="submission" date="2019-11" db="EMBL/GenBank/DDBJ databases">
        <title>Whole-genome sequence of a the green, strictly anaerobic photosynthetic bacterium Heliobacillus mobilis DSM 6151.</title>
        <authorList>
            <person name="Kyndt J.A."/>
            <person name="Meyer T.E."/>
        </authorList>
    </citation>
    <scope>NUCLEOTIDE SEQUENCE [LARGE SCALE GENOMIC DNA]</scope>
    <source>
        <strain evidence="4 5">DSM 6151</strain>
    </source>
</reference>
<keyword evidence="1" id="KW-0732">Signal</keyword>
<dbReference type="CDD" id="cd14667">
    <property type="entry name" value="3D_containing_proteins"/>
    <property type="match status" value="1"/>
</dbReference>
<dbReference type="Pfam" id="PF06725">
    <property type="entry name" value="3D"/>
    <property type="match status" value="1"/>
</dbReference>
<dbReference type="InterPro" id="IPR036908">
    <property type="entry name" value="RlpA-like_sf"/>
</dbReference>
<evidence type="ECO:0000313" key="5">
    <source>
        <dbReference type="Proteomes" id="UP000430670"/>
    </source>
</evidence>
<feature type="region of interest" description="Disordered" evidence="2">
    <location>
        <begin position="26"/>
        <end position="47"/>
    </location>
</feature>
<dbReference type="InterPro" id="IPR010611">
    <property type="entry name" value="3D_dom"/>
</dbReference>
<dbReference type="Gene3D" id="2.40.40.10">
    <property type="entry name" value="RlpA-like domain"/>
    <property type="match status" value="1"/>
</dbReference>
<gene>
    <name evidence="4" type="ORF">GJ688_01865</name>
</gene>
<dbReference type="InterPro" id="IPR059180">
    <property type="entry name" value="3D_YorM"/>
</dbReference>
<proteinExistence type="predicted"/>
<comment type="caution">
    <text evidence="4">The sequence shown here is derived from an EMBL/GenBank/DDBJ whole genome shotgun (WGS) entry which is preliminary data.</text>
</comment>
<dbReference type="PANTHER" id="PTHR39160">
    <property type="entry name" value="CELL WALL-BINDING PROTEIN YOCH"/>
    <property type="match status" value="1"/>
</dbReference>
<evidence type="ECO:0000256" key="1">
    <source>
        <dbReference type="ARBA" id="ARBA00022729"/>
    </source>
</evidence>
<dbReference type="InterPro" id="IPR051933">
    <property type="entry name" value="Resuscitation_pf_RpfB"/>
</dbReference>
<dbReference type="AlphaFoldDB" id="A0A6I3SBL2"/>